<dbReference type="Proteomes" id="UP000317093">
    <property type="component" value="Chromosome"/>
</dbReference>
<accession>A0A518AXU9</accession>
<keyword evidence="3" id="KW-1185">Reference proteome</keyword>
<sequence length="139" mass="15545">MPSQYIEDLPLRSEEKQKLSELCAPSPAALLGMMNAAPEDFRRLLGGEAVQNVLHSLRRMVSKSDEAIVDAPAPSFHASGAILGRRPPNMPPSKVDFEERERLFQELQRLRQGDDQPATRQRAAEIEKRLQSLLDADAQ</sequence>
<reference evidence="2 3" key="1">
    <citation type="submission" date="2019-02" db="EMBL/GenBank/DDBJ databases">
        <title>Deep-cultivation of Planctomycetes and their phenomic and genomic characterization uncovers novel biology.</title>
        <authorList>
            <person name="Wiegand S."/>
            <person name="Jogler M."/>
            <person name="Boedeker C."/>
            <person name="Pinto D."/>
            <person name="Vollmers J."/>
            <person name="Rivas-Marin E."/>
            <person name="Kohn T."/>
            <person name="Peeters S.H."/>
            <person name="Heuer A."/>
            <person name="Rast P."/>
            <person name="Oberbeckmann S."/>
            <person name="Bunk B."/>
            <person name="Jeske O."/>
            <person name="Meyerdierks A."/>
            <person name="Storesund J.E."/>
            <person name="Kallscheuer N."/>
            <person name="Luecker S."/>
            <person name="Lage O.M."/>
            <person name="Pohl T."/>
            <person name="Merkel B.J."/>
            <person name="Hornburger P."/>
            <person name="Mueller R.-W."/>
            <person name="Bruemmer F."/>
            <person name="Labrenz M."/>
            <person name="Spormann A.M."/>
            <person name="Op den Camp H."/>
            <person name="Overmann J."/>
            <person name="Amann R."/>
            <person name="Jetten M.S.M."/>
            <person name="Mascher T."/>
            <person name="Medema M.H."/>
            <person name="Devos D.P."/>
            <person name="Kaster A.-K."/>
            <person name="Ovreas L."/>
            <person name="Rohde M."/>
            <person name="Galperin M.Y."/>
            <person name="Jogler C."/>
        </authorList>
    </citation>
    <scope>NUCLEOTIDE SEQUENCE [LARGE SCALE GENOMIC DNA]</scope>
    <source>
        <strain evidence="2 3">Pan216</strain>
    </source>
</reference>
<proteinExistence type="predicted"/>
<name>A0A518AXU9_9BACT</name>
<evidence type="ECO:0000313" key="3">
    <source>
        <dbReference type="Proteomes" id="UP000317093"/>
    </source>
</evidence>
<evidence type="ECO:0000256" key="1">
    <source>
        <dbReference type="SAM" id="MobiDB-lite"/>
    </source>
</evidence>
<protein>
    <submittedName>
        <fullName evidence="2">Uncharacterized protein</fullName>
    </submittedName>
</protein>
<gene>
    <name evidence="2" type="ORF">Pan216_03820</name>
</gene>
<dbReference type="EMBL" id="CP036279">
    <property type="protein sequence ID" value="QDU59553.1"/>
    <property type="molecule type" value="Genomic_DNA"/>
</dbReference>
<organism evidence="2 3">
    <name type="scientific">Kolteria novifilia</name>
    <dbReference type="NCBI Taxonomy" id="2527975"/>
    <lineage>
        <taxon>Bacteria</taxon>
        <taxon>Pseudomonadati</taxon>
        <taxon>Planctomycetota</taxon>
        <taxon>Planctomycetia</taxon>
        <taxon>Kolteriales</taxon>
        <taxon>Kolteriaceae</taxon>
        <taxon>Kolteria</taxon>
    </lineage>
</organism>
<feature type="region of interest" description="Disordered" evidence="1">
    <location>
        <begin position="76"/>
        <end position="98"/>
    </location>
</feature>
<dbReference type="AlphaFoldDB" id="A0A518AXU9"/>
<dbReference type="KEGG" id="knv:Pan216_03820"/>
<evidence type="ECO:0000313" key="2">
    <source>
        <dbReference type="EMBL" id="QDU59553.1"/>
    </source>
</evidence>
<dbReference type="RefSeq" id="WP_145254005.1">
    <property type="nucleotide sequence ID" value="NZ_CP036279.1"/>
</dbReference>